<dbReference type="Proteomes" id="UP000263642">
    <property type="component" value="Unassembled WGS sequence"/>
</dbReference>
<comment type="caution">
    <text evidence="2">The sequence shown here is derived from an EMBL/GenBank/DDBJ whole genome shotgun (WGS) entry which is preliminary data.</text>
</comment>
<dbReference type="InterPro" id="IPR016024">
    <property type="entry name" value="ARM-type_fold"/>
</dbReference>
<organism evidence="2 3">
    <name type="scientific">Gimesia maris</name>
    <dbReference type="NCBI Taxonomy" id="122"/>
    <lineage>
        <taxon>Bacteria</taxon>
        <taxon>Pseudomonadati</taxon>
        <taxon>Planctomycetota</taxon>
        <taxon>Planctomycetia</taxon>
        <taxon>Planctomycetales</taxon>
        <taxon>Planctomycetaceae</taxon>
        <taxon>Gimesia</taxon>
    </lineage>
</organism>
<sequence length="423" mass="47470">MLTARVCRHSLLAVGLLLCSSSLLLGQQPADPNAQNADPNALNVYKELISPDEAVNFQKTKLRDFDKVLRGGKISSAEDKKLIAEGAKYHIYLMTLKQNPSKPENETDLNKLRANILRDINFSGKISGNFQARELYLEELTKRAQDLLDNHRLVRFSAVVLLSQLNLRDEDRQKKTEPVAYTLAYVPLVKVLNDKSQTTEVKIVAANGLARIGQTGNPTNQLRVKIAEEIIDELMQSVNEFSWYQRSLINALGSMGITDNLARQPIVTDALLKVMSNAKRTWEVRSTAAENLGKLPLKANADIKLITYSIVDLTRKMIQAYNGNPNAFFWKRCFWNVYLAFKPENAADNTGLFKQQVNQTVVNDAYKQVIKPISAILQPGVNPKINAETIKGMDDWLKKNLPKNFRVAPVQAKPQNQQVAEGK</sequence>
<dbReference type="SUPFAM" id="SSF48371">
    <property type="entry name" value="ARM repeat"/>
    <property type="match status" value="1"/>
</dbReference>
<feature type="chain" id="PRO_5017671351" description="HEAT repeat protein" evidence="1">
    <location>
        <begin position="27"/>
        <end position="423"/>
    </location>
</feature>
<accession>A0A3D3QZD3</accession>
<feature type="signal peptide" evidence="1">
    <location>
        <begin position="1"/>
        <end position="26"/>
    </location>
</feature>
<reference evidence="2 3" key="1">
    <citation type="journal article" date="2018" name="Nat. Biotechnol.">
        <title>A standardized bacterial taxonomy based on genome phylogeny substantially revises the tree of life.</title>
        <authorList>
            <person name="Parks D.H."/>
            <person name="Chuvochina M."/>
            <person name="Waite D.W."/>
            <person name="Rinke C."/>
            <person name="Skarshewski A."/>
            <person name="Chaumeil P.A."/>
            <person name="Hugenholtz P."/>
        </authorList>
    </citation>
    <scope>NUCLEOTIDE SEQUENCE [LARGE SCALE GENOMIC DNA]</scope>
    <source>
        <strain evidence="2">UBA9375</strain>
    </source>
</reference>
<gene>
    <name evidence="2" type="ORF">DIT97_01030</name>
</gene>
<dbReference type="Gene3D" id="1.25.10.10">
    <property type="entry name" value="Leucine-rich Repeat Variant"/>
    <property type="match status" value="1"/>
</dbReference>
<protein>
    <recommendedName>
        <fullName evidence="4">HEAT repeat protein</fullName>
    </recommendedName>
</protein>
<evidence type="ECO:0008006" key="4">
    <source>
        <dbReference type="Google" id="ProtNLM"/>
    </source>
</evidence>
<dbReference type="EMBL" id="DQAY01000008">
    <property type="protein sequence ID" value="HCO21706.1"/>
    <property type="molecule type" value="Genomic_DNA"/>
</dbReference>
<evidence type="ECO:0000313" key="3">
    <source>
        <dbReference type="Proteomes" id="UP000263642"/>
    </source>
</evidence>
<proteinExistence type="predicted"/>
<evidence type="ECO:0000256" key="1">
    <source>
        <dbReference type="SAM" id="SignalP"/>
    </source>
</evidence>
<keyword evidence="1" id="KW-0732">Signal</keyword>
<dbReference type="InterPro" id="IPR011989">
    <property type="entry name" value="ARM-like"/>
</dbReference>
<dbReference type="AlphaFoldDB" id="A0A3D3QZD3"/>
<name>A0A3D3QZD3_9PLAN</name>
<evidence type="ECO:0000313" key="2">
    <source>
        <dbReference type="EMBL" id="HCO21706.1"/>
    </source>
</evidence>